<evidence type="ECO:0000256" key="3">
    <source>
        <dbReference type="ARBA" id="ARBA00021797"/>
    </source>
</evidence>
<evidence type="ECO:0000313" key="10">
    <source>
        <dbReference type="Proteomes" id="UP001151518"/>
    </source>
</evidence>
<dbReference type="SUPFAM" id="SSF144217">
    <property type="entry name" value="CSL zinc finger"/>
    <property type="match status" value="1"/>
</dbReference>
<dbReference type="Gene3D" id="1.10.287.110">
    <property type="entry name" value="DnaJ domain"/>
    <property type="match status" value="1"/>
</dbReference>
<comment type="function">
    <text evidence="1">Required for the first step of diphthamide biosynthesis, the transfer of 3-amino-3-carboxypropyl from S-adenosyl-L-methionine to a histidine residue. Diphthamide is a post-translational modification of histidine which occurs in elongation factor 2.</text>
</comment>
<evidence type="ECO:0000313" key="9">
    <source>
        <dbReference type="EMBL" id="KAJ2680097.1"/>
    </source>
</evidence>
<dbReference type="OrthoDB" id="445556at2759"/>
<evidence type="ECO:0000259" key="7">
    <source>
        <dbReference type="PROSITE" id="PS50076"/>
    </source>
</evidence>
<organism evidence="9 10">
    <name type="scientific">Coemansia spiralis</name>
    <dbReference type="NCBI Taxonomy" id="417178"/>
    <lineage>
        <taxon>Eukaryota</taxon>
        <taxon>Fungi</taxon>
        <taxon>Fungi incertae sedis</taxon>
        <taxon>Zoopagomycota</taxon>
        <taxon>Kickxellomycotina</taxon>
        <taxon>Kickxellomycetes</taxon>
        <taxon>Kickxellales</taxon>
        <taxon>Kickxellaceae</taxon>
        <taxon>Coemansia</taxon>
    </lineage>
</organism>
<dbReference type="PROSITE" id="PS50076">
    <property type="entry name" value="DNAJ_2"/>
    <property type="match status" value="1"/>
</dbReference>
<dbReference type="GO" id="GO:0001671">
    <property type="term" value="F:ATPase activator activity"/>
    <property type="evidence" value="ECO:0007669"/>
    <property type="project" value="TreeGrafter"/>
</dbReference>
<dbReference type="InterPro" id="IPR007872">
    <property type="entry name" value="DPH_MB_dom"/>
</dbReference>
<sequence length="156" mass="17945">MSNSSSRYPDYYAVLGVHHSASREEIKRAYYALSRRIHPDKQQHSGASDIASEANDNPSVKFHELSRAWEVLSDLGQRRDYDRQLNAQQNKFRGVIQDEVDLDDMDFDEEIRVFSFPCRCSSQYEISEDDLDEGREIAPCSGCSLKIKVLYDVAED</sequence>
<dbReference type="InterPro" id="IPR036671">
    <property type="entry name" value="DPH_MB_sf"/>
</dbReference>
<dbReference type="PANTHER" id="PTHR45255">
    <property type="entry name" value="DNAJ HOMOLOG SUBFAMILY C MEMBER 24"/>
    <property type="match status" value="1"/>
</dbReference>
<dbReference type="PROSITE" id="PS00636">
    <property type="entry name" value="DNAJ_1"/>
    <property type="match status" value="1"/>
</dbReference>
<comment type="caution">
    <text evidence="9">The sequence shown here is derived from an EMBL/GenBank/DDBJ whole genome shotgun (WGS) entry which is preliminary data.</text>
</comment>
<name>A0A9W8GBS0_9FUNG</name>
<dbReference type="SMART" id="SM00271">
    <property type="entry name" value="DnaJ"/>
    <property type="match status" value="1"/>
</dbReference>
<comment type="similarity">
    <text evidence="2">Belongs to the DPH4 family.</text>
</comment>
<gene>
    <name evidence="9" type="ORF">GGI25_000986</name>
</gene>
<dbReference type="EMBL" id="JANBTW010000007">
    <property type="protein sequence ID" value="KAJ2680097.1"/>
    <property type="molecule type" value="Genomic_DNA"/>
</dbReference>
<dbReference type="CDD" id="cd06257">
    <property type="entry name" value="DnaJ"/>
    <property type="match status" value="1"/>
</dbReference>
<feature type="domain" description="DPH-type MB" evidence="8">
    <location>
        <begin position="96"/>
        <end position="152"/>
    </location>
</feature>
<evidence type="ECO:0000256" key="4">
    <source>
        <dbReference type="ARBA" id="ARBA00022723"/>
    </source>
</evidence>
<dbReference type="InterPro" id="IPR036869">
    <property type="entry name" value="J_dom_sf"/>
</dbReference>
<keyword evidence="6" id="KW-0408">Iron</keyword>
<dbReference type="Gene3D" id="3.10.660.10">
    <property type="entry name" value="DPH Zinc finger"/>
    <property type="match status" value="1"/>
</dbReference>
<keyword evidence="5" id="KW-0862">Zinc</keyword>
<proteinExistence type="inferred from homology"/>
<dbReference type="Proteomes" id="UP001151518">
    <property type="component" value="Unassembled WGS sequence"/>
</dbReference>
<evidence type="ECO:0000256" key="5">
    <source>
        <dbReference type="ARBA" id="ARBA00022833"/>
    </source>
</evidence>
<feature type="domain" description="J" evidence="7">
    <location>
        <begin position="10"/>
        <end position="85"/>
    </location>
</feature>
<evidence type="ECO:0000256" key="1">
    <source>
        <dbReference type="ARBA" id="ARBA00003474"/>
    </source>
</evidence>
<dbReference type="AlphaFoldDB" id="A0A9W8GBS0"/>
<evidence type="ECO:0000256" key="6">
    <source>
        <dbReference type="ARBA" id="ARBA00023004"/>
    </source>
</evidence>
<dbReference type="InterPro" id="IPR001623">
    <property type="entry name" value="DnaJ_domain"/>
</dbReference>
<dbReference type="Pfam" id="PF00226">
    <property type="entry name" value="DnaJ"/>
    <property type="match status" value="1"/>
</dbReference>
<evidence type="ECO:0000256" key="2">
    <source>
        <dbReference type="ARBA" id="ARBA00006169"/>
    </source>
</evidence>
<dbReference type="Pfam" id="PF05207">
    <property type="entry name" value="Zn_ribbon_CSL"/>
    <property type="match status" value="1"/>
</dbReference>
<dbReference type="GO" id="GO:0008198">
    <property type="term" value="F:ferrous iron binding"/>
    <property type="evidence" value="ECO:0007669"/>
    <property type="project" value="TreeGrafter"/>
</dbReference>
<dbReference type="SUPFAM" id="SSF46565">
    <property type="entry name" value="Chaperone J-domain"/>
    <property type="match status" value="1"/>
</dbReference>
<keyword evidence="4" id="KW-0479">Metal-binding</keyword>
<protein>
    <recommendedName>
        <fullName evidence="3">Diphthamide biosynthesis protein 4</fullName>
    </recommendedName>
</protein>
<dbReference type="PRINTS" id="PR00625">
    <property type="entry name" value="JDOMAIN"/>
</dbReference>
<accession>A0A9W8GBS0</accession>
<dbReference type="PROSITE" id="PS51074">
    <property type="entry name" value="DPH_MB"/>
    <property type="match status" value="1"/>
</dbReference>
<dbReference type="PANTHER" id="PTHR45255:SF1">
    <property type="entry name" value="DNAJ HOMOLOG SUBFAMILY C MEMBER 24"/>
    <property type="match status" value="1"/>
</dbReference>
<reference evidence="9" key="1">
    <citation type="submission" date="2022-07" db="EMBL/GenBank/DDBJ databases">
        <title>Phylogenomic reconstructions and comparative analyses of Kickxellomycotina fungi.</title>
        <authorList>
            <person name="Reynolds N.K."/>
            <person name="Stajich J.E."/>
            <person name="Barry K."/>
            <person name="Grigoriev I.V."/>
            <person name="Crous P."/>
            <person name="Smith M.E."/>
        </authorList>
    </citation>
    <scope>NUCLEOTIDE SEQUENCE</scope>
    <source>
        <strain evidence="9">NRRL 3115</strain>
    </source>
</reference>
<dbReference type="InterPro" id="IPR018253">
    <property type="entry name" value="DnaJ_domain_CS"/>
</dbReference>
<evidence type="ECO:0000259" key="8">
    <source>
        <dbReference type="PROSITE" id="PS51074"/>
    </source>
</evidence>